<protein>
    <submittedName>
        <fullName evidence="1">Uncharacterized protein</fullName>
    </submittedName>
</protein>
<evidence type="ECO:0000313" key="3">
    <source>
        <dbReference type="Proteomes" id="UP000247702"/>
    </source>
</evidence>
<dbReference type="AlphaFoldDB" id="A0A2Z6RXH7"/>
<evidence type="ECO:0000313" key="2">
    <source>
        <dbReference type="EMBL" id="GES98137.1"/>
    </source>
</evidence>
<evidence type="ECO:0000313" key="1">
    <source>
        <dbReference type="EMBL" id="GBC07696.1"/>
    </source>
</evidence>
<dbReference type="Proteomes" id="UP000615446">
    <property type="component" value="Unassembled WGS sequence"/>
</dbReference>
<dbReference type="EMBL" id="BEXD01004163">
    <property type="protein sequence ID" value="GBC07696.1"/>
    <property type="molecule type" value="Genomic_DNA"/>
</dbReference>
<keyword evidence="3" id="KW-1185">Reference proteome</keyword>
<sequence length="101" mass="11429">MKKDSAENVSEIIDKEPTKTIPVSPGRIITNGRHVINISASLGQYVLFINIKSVKNKGEKDKFITVICSEAYLNYSDHEYGLCNRARIEEHLTSFICSFHL</sequence>
<accession>A0A2Z6RXH7</accession>
<dbReference type="EMBL" id="BLAL01000262">
    <property type="protein sequence ID" value="GES98137.1"/>
    <property type="molecule type" value="Genomic_DNA"/>
</dbReference>
<dbReference type="STRING" id="94130.A0A2Z6RXH7"/>
<name>A0A2Z6RXH7_9GLOM</name>
<comment type="caution">
    <text evidence="1">The sequence shown here is derived from an EMBL/GenBank/DDBJ whole genome shotgun (WGS) entry which is preliminary data.</text>
</comment>
<reference evidence="1 3" key="1">
    <citation type="submission" date="2017-11" db="EMBL/GenBank/DDBJ databases">
        <title>The genome of Rhizophagus clarus HR1 reveals common genetic basis of auxotrophy among arbuscular mycorrhizal fungi.</title>
        <authorList>
            <person name="Kobayashi Y."/>
        </authorList>
    </citation>
    <scope>NUCLEOTIDE SEQUENCE [LARGE SCALE GENOMIC DNA]</scope>
    <source>
        <strain evidence="1 3">HR1</strain>
    </source>
</reference>
<dbReference type="Proteomes" id="UP000247702">
    <property type="component" value="Unassembled WGS sequence"/>
</dbReference>
<gene>
    <name evidence="2" type="ORF">RCL2_002469900</name>
    <name evidence="1" type="ORF">RclHR1_07630002</name>
</gene>
<reference evidence="2" key="2">
    <citation type="submission" date="2019-10" db="EMBL/GenBank/DDBJ databases">
        <title>Conservation and host-specific expression of non-tandemly repeated heterogenous ribosome RNA gene in arbuscular mycorrhizal fungi.</title>
        <authorList>
            <person name="Maeda T."/>
            <person name="Kobayashi Y."/>
            <person name="Nakagawa T."/>
            <person name="Ezawa T."/>
            <person name="Yamaguchi K."/>
            <person name="Bino T."/>
            <person name="Nishimoto Y."/>
            <person name="Shigenobu S."/>
            <person name="Kawaguchi M."/>
        </authorList>
    </citation>
    <scope>NUCLEOTIDE SEQUENCE</scope>
    <source>
        <strain evidence="2">HR1</strain>
    </source>
</reference>
<proteinExistence type="predicted"/>
<organism evidence="1 3">
    <name type="scientific">Rhizophagus clarus</name>
    <dbReference type="NCBI Taxonomy" id="94130"/>
    <lineage>
        <taxon>Eukaryota</taxon>
        <taxon>Fungi</taxon>
        <taxon>Fungi incertae sedis</taxon>
        <taxon>Mucoromycota</taxon>
        <taxon>Glomeromycotina</taxon>
        <taxon>Glomeromycetes</taxon>
        <taxon>Glomerales</taxon>
        <taxon>Glomeraceae</taxon>
        <taxon>Rhizophagus</taxon>
    </lineage>
</organism>